<dbReference type="Proteomes" id="UP001597083">
    <property type="component" value="Unassembled WGS sequence"/>
</dbReference>
<proteinExistence type="predicted"/>
<evidence type="ECO:0000313" key="2">
    <source>
        <dbReference type="Proteomes" id="UP001597083"/>
    </source>
</evidence>
<sequence length="206" mass="21999">DAVTVRALTGGAVGVLKPDDIYYVIGATTDTYQLARKPGGAAIAFATDGGATTYGLAPVTEDMVQTLLQDVWESGGIQVSETATVMVGGTLKRSLTEIFITRKNYQEQTRNVGGVSVMTIETDFGRLNVMLNRHMPTSVLQVVSLDECAPAFLPIPGKGFLFTEPISKVGAADRFQLYGEIGLRYGNEKAHGNIKGLHMVASDETP</sequence>
<organism evidence="1 2">
    <name type="scientific">Actinomadura adrarensis</name>
    <dbReference type="NCBI Taxonomy" id="1819600"/>
    <lineage>
        <taxon>Bacteria</taxon>
        <taxon>Bacillati</taxon>
        <taxon>Actinomycetota</taxon>
        <taxon>Actinomycetes</taxon>
        <taxon>Streptosporangiales</taxon>
        <taxon>Thermomonosporaceae</taxon>
        <taxon>Actinomadura</taxon>
    </lineage>
</organism>
<name>A0ABW3CHU8_9ACTN</name>
<keyword evidence="2" id="KW-1185">Reference proteome</keyword>
<protein>
    <submittedName>
        <fullName evidence="1">DUF5309 family protein</fullName>
    </submittedName>
</protein>
<accession>A0ABW3CHU8</accession>
<evidence type="ECO:0000313" key="1">
    <source>
        <dbReference type="EMBL" id="MFD0853515.1"/>
    </source>
</evidence>
<gene>
    <name evidence="1" type="ORF">ACFQ07_14855</name>
</gene>
<feature type="non-terminal residue" evidence="1">
    <location>
        <position position="1"/>
    </location>
</feature>
<comment type="caution">
    <text evidence="1">The sequence shown here is derived from an EMBL/GenBank/DDBJ whole genome shotgun (WGS) entry which is preliminary data.</text>
</comment>
<dbReference type="EMBL" id="JBHTIR010002230">
    <property type="protein sequence ID" value="MFD0853515.1"/>
    <property type="molecule type" value="Genomic_DNA"/>
</dbReference>
<reference evidence="2" key="1">
    <citation type="journal article" date="2019" name="Int. J. Syst. Evol. Microbiol.">
        <title>The Global Catalogue of Microorganisms (GCM) 10K type strain sequencing project: providing services to taxonomists for standard genome sequencing and annotation.</title>
        <authorList>
            <consortium name="The Broad Institute Genomics Platform"/>
            <consortium name="The Broad Institute Genome Sequencing Center for Infectious Disease"/>
            <person name="Wu L."/>
            <person name="Ma J."/>
        </authorList>
    </citation>
    <scope>NUCLEOTIDE SEQUENCE [LARGE SCALE GENOMIC DNA]</scope>
    <source>
        <strain evidence="2">JCM 31696</strain>
    </source>
</reference>
<dbReference type="InterPro" id="IPR035198">
    <property type="entry name" value="SU10_MCP"/>
</dbReference>
<dbReference type="Pfam" id="PF17236">
    <property type="entry name" value="SU10_MCP"/>
    <property type="match status" value="1"/>
</dbReference>